<dbReference type="EMBL" id="JARBDR010000496">
    <property type="protein sequence ID" value="KAJ8311708.1"/>
    <property type="molecule type" value="Genomic_DNA"/>
</dbReference>
<accession>A0ABQ9F2T3</accession>
<gene>
    <name evidence="1" type="ORF">KUTeg_011063</name>
</gene>
<protein>
    <submittedName>
        <fullName evidence="1">Uncharacterized protein</fullName>
    </submittedName>
</protein>
<organism evidence="1 2">
    <name type="scientific">Tegillarca granosa</name>
    <name type="common">Malaysian cockle</name>
    <name type="synonym">Anadara granosa</name>
    <dbReference type="NCBI Taxonomy" id="220873"/>
    <lineage>
        <taxon>Eukaryota</taxon>
        <taxon>Metazoa</taxon>
        <taxon>Spiralia</taxon>
        <taxon>Lophotrochozoa</taxon>
        <taxon>Mollusca</taxon>
        <taxon>Bivalvia</taxon>
        <taxon>Autobranchia</taxon>
        <taxon>Pteriomorphia</taxon>
        <taxon>Arcoida</taxon>
        <taxon>Arcoidea</taxon>
        <taxon>Arcidae</taxon>
        <taxon>Tegillarca</taxon>
    </lineage>
</organism>
<keyword evidence="2" id="KW-1185">Reference proteome</keyword>
<sequence length="131" mass="15119">MLVKVEAYKESTRVAYMTFSGTNTDNKNWFSPNNLINSTWPDLQTISSFNVFHIAGGDYAYARHFYINKQHGGCSNDLGWFMVIDANEVHQQCLYDNQTYPAIFYSLQSSGTHWQYQAYGLADTMLIYVKQ</sequence>
<reference evidence="1 2" key="1">
    <citation type="submission" date="2022-12" db="EMBL/GenBank/DDBJ databases">
        <title>Chromosome-level genome of Tegillarca granosa.</title>
        <authorList>
            <person name="Kim J."/>
        </authorList>
    </citation>
    <scope>NUCLEOTIDE SEQUENCE [LARGE SCALE GENOMIC DNA]</scope>
    <source>
        <strain evidence="1">Teg-2019</strain>
        <tissue evidence="1">Adductor muscle</tissue>
    </source>
</reference>
<comment type="caution">
    <text evidence="1">The sequence shown here is derived from an EMBL/GenBank/DDBJ whole genome shotgun (WGS) entry which is preliminary data.</text>
</comment>
<evidence type="ECO:0000313" key="2">
    <source>
        <dbReference type="Proteomes" id="UP001217089"/>
    </source>
</evidence>
<proteinExistence type="predicted"/>
<evidence type="ECO:0000313" key="1">
    <source>
        <dbReference type="EMBL" id="KAJ8311708.1"/>
    </source>
</evidence>
<name>A0ABQ9F2T3_TEGGR</name>
<dbReference type="Proteomes" id="UP001217089">
    <property type="component" value="Unassembled WGS sequence"/>
</dbReference>